<feature type="compositionally biased region" description="Basic and acidic residues" evidence="2">
    <location>
        <begin position="357"/>
        <end position="366"/>
    </location>
</feature>
<feature type="compositionally biased region" description="Pro residues" evidence="2">
    <location>
        <begin position="163"/>
        <end position="175"/>
    </location>
</feature>
<sequence>MRPLPWWRKSRSRQQAHNAEEASTVKPSDAPLYFSRQRPLLQQQSDRRYKRHTIIGAVTTMAYSKKRESGMEDFLHVVDPNDEKLRANLSSPELRFHRNESIDTFLRECSSEQYSSAPSQPGAQGRRPQSPEGRTRSQTLTPSLDRDFDLRSINITPERVLGHPPPGNFDSPPPYDADWSNSDARDSSTTDAANESAALATGGSDGSNSQYPADMNLNFPWSDGIPDGASLVGFLDEMQPPSYPSLSASPTGRRTWAGDGKDESLWKSFVNSPTDEEAVAYLRKAELETLAISKKHKQKMEAAAAAAKIKRQKSPFSLKKRLDEGEKEAVEEHAISPPSPTFGRPRKESWWIFGKKGKGEPEKDTPPKVQPGSKKPESISFSTATAAVNALGDWHTVGMDDVVSYPATLAEEGLAGTADTGANSITIAATGGAETPTLLSSTPNEANQARLPELSQVSDMVLSDVEVQRVLDFGEAEAARQTTPHQEYSDGYSTTLEHAMSSDSVVGPTESVAVEELQEAGICGICRADLRYREGEARGDWYLALKNHFEVAHGSWAARMPDWFSTTPPSWAQVDSTKPQDIKTAIDMLDAAFSPQQPFGLDQPPHLDEYNLDGLFPGLEKGYEEGVSREHACLVQGCNESFTVLQELEIHMIEHHLEGPPLQINTARASRGKMPPPRWDRSRDGGPECYAFGCSMRFETCEDRLQHMELDHGIPQRPSLVRSHSLEKMSISELAREEDNILEGASASEKHINLMLDSATASCRAGTSEFGQLWHGFTTSIKMNSDIQPMKQYPYHDLDMDFSSAVGSSKHRPNQGESDQEDTSILQWDLGQITSNNGLAHRPGLQGPVDQALAKKHATVLSALGTEPEAPGTPALARALRSIRDTTGPGPLLPTASALEPSCDPANHTIGSPCPRPEDEPSYAECAESGQKETLGSTRKGKERSTEHQFRAEAPNTGLLGTNPVATHPLDLEYRDTESEELSRAKLAVLNTRFLTAATKAYDKLLSGTTRPTASKEFREFVASLGSVEDIINVGMSVVDMILAEEVPRSLKMVYCFLHVAYAISQSESLSPEKANELEFQAGLSVLRSCLPAFAVIAGMPSDRDIFDEIVNVMWEELEYALQWIKTWDGSEALNKAGYLVNEVEGLKDFMRNHCSPGLEGMAMGMTIDPKLLSISAGMEGTAPKMLSIKPSKPSPLSSWEDLVGCGIFAVILRFLQELKDTGIIFAYLCGGVCSSLASGFKKRVKFKDRGPQALAKQLIPHLQLDVVKNLDESQYGSVGTVTASALSMLDRGYISTIRDFENCLVDLVRVRRRTQEEFRAFVQAIVWHCTSCATFVPDNLWPLCKGEGDADYTLPYIDGRVNREVRWFMGRPSQRELGSAGENALAWRTKDITMGEADLPDPISDVADLDTPAELPWPGAINGIKVSSPLNVGICAIGTLHPSPKPRNLVPEEDSPSSSTASSNSPHNSESMWDCSPRGIPGSETSFSNPNSTNITPDELFLNPNMRGASRFGTDYFSYPRPLAVPRPTICERQPSPQSFAPDIPLSPMAETVRSPSPQPTMTSTSRGPQPTKSRKRKYLEGDGATSFPARRRKVTTGTRLYCDVPGCEEFASTTSNLSRHKRTKHGNTATREARYPCVNPGCDRVFYGPRGRGNLRTHIGKDHKGH</sequence>
<evidence type="ECO:0000256" key="1">
    <source>
        <dbReference type="PROSITE-ProRule" id="PRU00042"/>
    </source>
</evidence>
<dbReference type="InterPro" id="IPR013087">
    <property type="entry name" value="Znf_C2H2_type"/>
</dbReference>
<dbReference type="SMART" id="SM00355">
    <property type="entry name" value="ZnF_C2H2"/>
    <property type="match status" value="4"/>
</dbReference>
<dbReference type="EMBL" id="KI966411">
    <property type="protein sequence ID" value="EWC47264.1"/>
    <property type="molecule type" value="Genomic_DNA"/>
</dbReference>
<dbReference type="OrthoDB" id="5293331at2759"/>
<protein>
    <recommendedName>
        <fullName evidence="3">C2H2-type domain-containing protein</fullName>
    </recommendedName>
</protein>
<organism evidence="4 5">
    <name type="scientific">Drechslerella stenobrocha 248</name>
    <dbReference type="NCBI Taxonomy" id="1043628"/>
    <lineage>
        <taxon>Eukaryota</taxon>
        <taxon>Fungi</taxon>
        <taxon>Dikarya</taxon>
        <taxon>Ascomycota</taxon>
        <taxon>Pezizomycotina</taxon>
        <taxon>Orbiliomycetes</taxon>
        <taxon>Orbiliales</taxon>
        <taxon>Orbiliaceae</taxon>
        <taxon>Drechslerella</taxon>
    </lineage>
</organism>
<feature type="region of interest" description="Disordered" evidence="2">
    <location>
        <begin position="1442"/>
        <end position="1504"/>
    </location>
</feature>
<feature type="compositionally biased region" description="Polar residues" evidence="2">
    <location>
        <begin position="111"/>
        <end position="122"/>
    </location>
</feature>
<feature type="region of interest" description="Disordered" evidence="2">
    <location>
        <begin position="1528"/>
        <end position="1590"/>
    </location>
</feature>
<feature type="region of interest" description="Disordered" evidence="2">
    <location>
        <begin position="110"/>
        <end position="211"/>
    </location>
</feature>
<feature type="compositionally biased region" description="Polar residues" evidence="2">
    <location>
        <begin position="1484"/>
        <end position="1497"/>
    </location>
</feature>
<keyword evidence="1" id="KW-0863">Zinc-finger</keyword>
<feature type="compositionally biased region" description="Low complexity" evidence="2">
    <location>
        <begin position="1457"/>
        <end position="1472"/>
    </location>
</feature>
<feature type="region of interest" description="Disordered" evidence="2">
    <location>
        <begin position="1"/>
        <end position="47"/>
    </location>
</feature>
<gene>
    <name evidence="4" type="ORF">DRE_03383</name>
</gene>
<evidence type="ECO:0000259" key="3">
    <source>
        <dbReference type="PROSITE" id="PS50157"/>
    </source>
</evidence>
<proteinExistence type="predicted"/>
<feature type="domain" description="C2H2-type" evidence="3">
    <location>
        <begin position="631"/>
        <end position="660"/>
    </location>
</feature>
<keyword evidence="5" id="KW-1185">Reference proteome</keyword>
<accession>W7HUR8</accession>
<dbReference type="Proteomes" id="UP000024837">
    <property type="component" value="Unassembled WGS sequence"/>
</dbReference>
<keyword evidence="1" id="KW-0479">Metal-binding</keyword>
<feature type="region of interest" description="Disordered" evidence="2">
    <location>
        <begin position="804"/>
        <end position="823"/>
    </location>
</feature>
<dbReference type="HOGENOM" id="CLU_244688_0_0_1"/>
<evidence type="ECO:0000313" key="5">
    <source>
        <dbReference type="Proteomes" id="UP000024837"/>
    </source>
</evidence>
<feature type="region of interest" description="Disordered" evidence="2">
    <location>
        <begin position="909"/>
        <end position="965"/>
    </location>
</feature>
<dbReference type="GO" id="GO:0008270">
    <property type="term" value="F:zinc ion binding"/>
    <property type="evidence" value="ECO:0007669"/>
    <property type="project" value="UniProtKB-KW"/>
</dbReference>
<dbReference type="PROSITE" id="PS50157">
    <property type="entry name" value="ZINC_FINGER_C2H2_2"/>
    <property type="match status" value="1"/>
</dbReference>
<evidence type="ECO:0000313" key="4">
    <source>
        <dbReference type="EMBL" id="EWC47264.1"/>
    </source>
</evidence>
<feature type="region of interest" description="Disordered" evidence="2">
    <location>
        <begin position="355"/>
        <end position="378"/>
    </location>
</feature>
<evidence type="ECO:0000256" key="2">
    <source>
        <dbReference type="SAM" id="MobiDB-lite"/>
    </source>
</evidence>
<name>W7HUR8_9PEZI</name>
<dbReference type="PROSITE" id="PS00028">
    <property type="entry name" value="ZINC_FINGER_C2H2_1"/>
    <property type="match status" value="1"/>
</dbReference>
<reference evidence="4 5" key="1">
    <citation type="submission" date="2013-05" db="EMBL/GenBank/DDBJ databases">
        <title>Drechslerella stenobrocha genome reveals carnivorous origination and mechanical trapping mechanism of predatory fungi.</title>
        <authorList>
            <person name="Liu X."/>
            <person name="Zhang W."/>
            <person name="Liu K."/>
        </authorList>
    </citation>
    <scope>NUCLEOTIDE SEQUENCE [LARGE SCALE GENOMIC DNA]</scope>
    <source>
        <strain evidence="4 5">248</strain>
    </source>
</reference>
<keyword evidence="1" id="KW-0862">Zinc</keyword>